<dbReference type="Proteomes" id="UP000295536">
    <property type="component" value="Unassembled WGS sequence"/>
</dbReference>
<feature type="domain" description="PAC" evidence="2">
    <location>
        <begin position="430"/>
        <end position="482"/>
    </location>
</feature>
<dbReference type="Pfam" id="PF12974">
    <property type="entry name" value="Phosphonate-bd"/>
    <property type="match status" value="1"/>
</dbReference>
<dbReference type="FunFam" id="3.30.70.270:FF:000001">
    <property type="entry name" value="Diguanylate cyclase domain protein"/>
    <property type="match status" value="1"/>
</dbReference>
<feature type="domain" description="PAS" evidence="1">
    <location>
        <begin position="371"/>
        <end position="402"/>
    </location>
</feature>
<dbReference type="Proteomes" id="UP000315577">
    <property type="component" value="Unassembled WGS sequence"/>
</dbReference>
<dbReference type="PANTHER" id="PTHR44757">
    <property type="entry name" value="DIGUANYLATE CYCLASE DGCP"/>
    <property type="match status" value="1"/>
</dbReference>
<evidence type="ECO:0000259" key="2">
    <source>
        <dbReference type="PROSITE" id="PS50113"/>
    </source>
</evidence>
<evidence type="ECO:0000259" key="1">
    <source>
        <dbReference type="PROSITE" id="PS50112"/>
    </source>
</evidence>
<dbReference type="CDD" id="cd01949">
    <property type="entry name" value="GGDEF"/>
    <property type="match status" value="1"/>
</dbReference>
<keyword evidence="8" id="KW-1185">Reference proteome</keyword>
<reference evidence="6 8" key="2">
    <citation type="submission" date="2019-07" db="EMBL/GenBank/DDBJ databases">
        <title>Tepidimonas ignava SPS-1037 draft genome.</title>
        <authorList>
            <person name="Da Costa M.S."/>
            <person name="Froufe H.J.C."/>
            <person name="Egas C."/>
            <person name="Albuquerque L."/>
        </authorList>
    </citation>
    <scope>NUCLEOTIDE SEQUENCE [LARGE SCALE GENOMIC DNA]</scope>
    <source>
        <strain evidence="6 8">SPS-1037</strain>
    </source>
</reference>
<evidence type="ECO:0000313" key="5">
    <source>
        <dbReference type="EMBL" id="TCS99562.1"/>
    </source>
</evidence>
<dbReference type="PROSITE" id="PS50112">
    <property type="entry name" value="PAS"/>
    <property type="match status" value="1"/>
</dbReference>
<name>A0A4R3LHJ9_9BURK</name>
<dbReference type="EMBL" id="VJNC01000027">
    <property type="protein sequence ID" value="TSE18328.1"/>
    <property type="molecule type" value="Genomic_DNA"/>
</dbReference>
<dbReference type="InterPro" id="IPR052155">
    <property type="entry name" value="Biofilm_reg_signaling"/>
</dbReference>
<dbReference type="Gene3D" id="3.20.20.450">
    <property type="entry name" value="EAL domain"/>
    <property type="match status" value="1"/>
</dbReference>
<evidence type="ECO:0000259" key="3">
    <source>
        <dbReference type="PROSITE" id="PS50883"/>
    </source>
</evidence>
<protein>
    <submittedName>
        <fullName evidence="5">PAS domain S-box-containing protein/diguanylate cyclase (GGDEF)-like protein</fullName>
    </submittedName>
    <submittedName>
        <fullName evidence="6">Signaling protein</fullName>
    </submittedName>
</protein>
<dbReference type="AlphaFoldDB" id="A0A4R3LHJ9"/>
<dbReference type="PANTHER" id="PTHR44757:SF2">
    <property type="entry name" value="BIOFILM ARCHITECTURE MAINTENANCE PROTEIN MBAA"/>
    <property type="match status" value="1"/>
</dbReference>
<dbReference type="InterPro" id="IPR029787">
    <property type="entry name" value="Nucleotide_cyclase"/>
</dbReference>
<dbReference type="Gene3D" id="3.30.70.270">
    <property type="match status" value="1"/>
</dbReference>
<dbReference type="OrthoDB" id="9813903at2"/>
<dbReference type="SUPFAM" id="SSF55785">
    <property type="entry name" value="PYP-like sensor domain (PAS domain)"/>
    <property type="match status" value="1"/>
</dbReference>
<dbReference type="NCBIfam" id="TIGR00254">
    <property type="entry name" value="GGDEF"/>
    <property type="match status" value="1"/>
</dbReference>
<dbReference type="SMART" id="SM00086">
    <property type="entry name" value="PAC"/>
    <property type="match status" value="1"/>
</dbReference>
<dbReference type="SMART" id="SM00052">
    <property type="entry name" value="EAL"/>
    <property type="match status" value="1"/>
</dbReference>
<dbReference type="InterPro" id="IPR000160">
    <property type="entry name" value="GGDEF_dom"/>
</dbReference>
<dbReference type="InterPro" id="IPR035965">
    <property type="entry name" value="PAS-like_dom_sf"/>
</dbReference>
<dbReference type="SUPFAM" id="SSF141868">
    <property type="entry name" value="EAL domain-like"/>
    <property type="match status" value="1"/>
</dbReference>
<dbReference type="GO" id="GO:0003824">
    <property type="term" value="F:catalytic activity"/>
    <property type="evidence" value="ECO:0007669"/>
    <property type="project" value="UniProtKB-ARBA"/>
</dbReference>
<reference evidence="5 7" key="1">
    <citation type="submission" date="2019-03" db="EMBL/GenBank/DDBJ databases">
        <title>Genomic Encyclopedia of Type Strains, Phase IV (KMG-IV): sequencing the most valuable type-strain genomes for metagenomic binning, comparative biology and taxonomic classification.</title>
        <authorList>
            <person name="Goeker M."/>
        </authorList>
    </citation>
    <scope>NUCLEOTIDE SEQUENCE [LARGE SCALE GENOMIC DNA]</scope>
    <source>
        <strain evidence="5 7">DSM 12034</strain>
    </source>
</reference>
<accession>A0A4R3LHJ9</accession>
<dbReference type="InterPro" id="IPR000700">
    <property type="entry name" value="PAS-assoc_C"/>
</dbReference>
<dbReference type="Pfam" id="PF00990">
    <property type="entry name" value="GGDEF"/>
    <property type="match status" value="1"/>
</dbReference>
<feature type="domain" description="GGDEF" evidence="4">
    <location>
        <begin position="514"/>
        <end position="663"/>
    </location>
</feature>
<dbReference type="CDD" id="cd00130">
    <property type="entry name" value="PAS"/>
    <property type="match status" value="1"/>
</dbReference>
<feature type="domain" description="EAL" evidence="3">
    <location>
        <begin position="672"/>
        <end position="927"/>
    </location>
</feature>
<dbReference type="SUPFAM" id="SSF53850">
    <property type="entry name" value="Periplasmic binding protein-like II"/>
    <property type="match status" value="1"/>
</dbReference>
<evidence type="ECO:0000313" key="6">
    <source>
        <dbReference type="EMBL" id="TSE18328.1"/>
    </source>
</evidence>
<dbReference type="EMBL" id="SMAH01000002">
    <property type="protein sequence ID" value="TCS99562.1"/>
    <property type="molecule type" value="Genomic_DNA"/>
</dbReference>
<evidence type="ECO:0000313" key="8">
    <source>
        <dbReference type="Proteomes" id="UP000315577"/>
    </source>
</evidence>
<dbReference type="InterPro" id="IPR043128">
    <property type="entry name" value="Rev_trsase/Diguanyl_cyclase"/>
</dbReference>
<dbReference type="CDD" id="cd01948">
    <property type="entry name" value="EAL"/>
    <property type="match status" value="1"/>
</dbReference>
<dbReference type="Pfam" id="PF00563">
    <property type="entry name" value="EAL"/>
    <property type="match status" value="1"/>
</dbReference>
<dbReference type="PROSITE" id="PS50113">
    <property type="entry name" value="PAC"/>
    <property type="match status" value="1"/>
</dbReference>
<dbReference type="PROSITE" id="PS50887">
    <property type="entry name" value="GGDEF"/>
    <property type="match status" value="1"/>
</dbReference>
<dbReference type="SMART" id="SM00267">
    <property type="entry name" value="GGDEF"/>
    <property type="match status" value="1"/>
</dbReference>
<dbReference type="Gene3D" id="3.40.190.10">
    <property type="entry name" value="Periplasmic binding protein-like II"/>
    <property type="match status" value="2"/>
</dbReference>
<comment type="caution">
    <text evidence="5">The sequence shown here is derived from an EMBL/GenBank/DDBJ whole genome shotgun (WGS) entry which is preliminary data.</text>
</comment>
<dbReference type="InterPro" id="IPR000014">
    <property type="entry name" value="PAS"/>
</dbReference>
<proteinExistence type="predicted"/>
<dbReference type="InterPro" id="IPR035919">
    <property type="entry name" value="EAL_sf"/>
</dbReference>
<dbReference type="Gene3D" id="3.30.450.20">
    <property type="entry name" value="PAS domain"/>
    <property type="match status" value="1"/>
</dbReference>
<gene>
    <name evidence="5" type="ORF">EDC36_102242</name>
    <name evidence="6" type="ORF">Tigna_02564</name>
</gene>
<organism evidence="5 7">
    <name type="scientific">Tepidimonas ignava</name>
    <dbReference type="NCBI Taxonomy" id="114249"/>
    <lineage>
        <taxon>Bacteria</taxon>
        <taxon>Pseudomonadati</taxon>
        <taxon>Pseudomonadota</taxon>
        <taxon>Betaproteobacteria</taxon>
        <taxon>Burkholderiales</taxon>
        <taxon>Tepidimonas</taxon>
    </lineage>
</organism>
<sequence length="930" mass="102674">MTRAGRPHALRWLARLALLLTLLGGGWAHAHHPQIRLGILAYRPLDVEQADWRPVLQALQRHLDGIELQTRLLSYDALDSAVRARELDAVVTNPAHYVTLQHTDGLSTPLATLVRRRHGVETTAFGGVVVVPADSPLQRWQDLRGRRIAVPHGESLGGLQLQRYELRRRGIDDRAWARVEVGMPHDNILRAVLEGQADAGFVRDGVLEAAQAAGAVPARRLRVLQRQDLPGYPVAVSTPLVPEWPVAVLPSVDDDTRRALTLALLHTVPGAGQPSGEIAGFVPPHSYGAIEDVLRTLRAPPYGMPQLTWRENLALNAWPLAGSVAVLLGLGTVLLVIVHQRQRLQAVLQEKSALLNELAITAKTFDSAQGVVITDAQGRIVRVNRAFSAITGYDEAEARGRTPGELLRSGRHDAAFYQAMWQALTQHGHWEGEIWNRRKDGSVYPEWLAISAITNAVGKVQHYIAIFSDITWRKQAEAQIEALAYYDTLTGLANRRLLLDRIDQALRLARRHRRWGAVLFIDLDLFKGINDTYGHDAGDAVLRAMGERLRATLREQDTPGRLGGDEFLVLLPAEHAQRDAAAVAARRVADKLMAVLPQPIDWQGHTLALTLSIGIALYGGAEDPDGDQDGTQVDSAQALLKAADLAMYSVKQAGRNGVAFFDLTMEAAIRQRHQMQLDLAAAIDAGELRLYLQPQVDTRNRIVGAEALLRWQRADGTLVPPGAFIPLAEETGLILPLGRWVLHEAARLLQQWQSDARLRPLRLAINVSPRQFREPDFAQQVLAAVRDRAVSPDRLELEITESVFLDDIDTARGVLRTLDDAGVALALDDFGTGYSSLAYLAELPFDVIKIDQRFVARLQNPTRQDEAIVATILALGRRLRMQVLAEGVETAAQEAYLLTHGCHLLQGYRFGRPMPREQFEALVLGQPDEG</sequence>
<dbReference type="SMART" id="SM00091">
    <property type="entry name" value="PAS"/>
    <property type="match status" value="1"/>
</dbReference>
<dbReference type="RefSeq" id="WP_132961691.1">
    <property type="nucleotide sequence ID" value="NZ_SMAH01000002.1"/>
</dbReference>
<evidence type="ECO:0000313" key="7">
    <source>
        <dbReference type="Proteomes" id="UP000295536"/>
    </source>
</evidence>
<dbReference type="Pfam" id="PF13426">
    <property type="entry name" value="PAS_9"/>
    <property type="match status" value="1"/>
</dbReference>
<dbReference type="SUPFAM" id="SSF55073">
    <property type="entry name" value="Nucleotide cyclase"/>
    <property type="match status" value="1"/>
</dbReference>
<dbReference type="InterPro" id="IPR001610">
    <property type="entry name" value="PAC"/>
</dbReference>
<evidence type="ECO:0000259" key="4">
    <source>
        <dbReference type="PROSITE" id="PS50887"/>
    </source>
</evidence>
<dbReference type="PROSITE" id="PS50883">
    <property type="entry name" value="EAL"/>
    <property type="match status" value="1"/>
</dbReference>
<dbReference type="InterPro" id="IPR001633">
    <property type="entry name" value="EAL_dom"/>
</dbReference>
<dbReference type="NCBIfam" id="TIGR00229">
    <property type="entry name" value="sensory_box"/>
    <property type="match status" value="1"/>
</dbReference>